<evidence type="ECO:0000256" key="7">
    <source>
        <dbReference type="ARBA" id="ARBA00023172"/>
    </source>
</evidence>
<evidence type="ECO:0000256" key="2">
    <source>
        <dbReference type="ARBA" id="ARBA00011044"/>
    </source>
</evidence>
<reference evidence="11 12" key="1">
    <citation type="journal article" date="2014" name="Genome Announc.">
        <title>Complete Genome Sequence of Amino Acid-Utilizing Eubacterium acidaminophilum al-2 (DSM 3953).</title>
        <authorList>
            <person name="Poehlein A."/>
            <person name="Andreesen J.R."/>
            <person name="Daniel R."/>
        </authorList>
    </citation>
    <scope>NUCLEOTIDE SEQUENCE [LARGE SCALE GENOMIC DNA]</scope>
    <source>
        <strain evidence="11 12">DSM 3953</strain>
        <plasmid evidence="12">Plasmid EAL2_808p</plasmid>
    </source>
</reference>
<evidence type="ECO:0000256" key="4">
    <source>
        <dbReference type="ARBA" id="ARBA00022723"/>
    </source>
</evidence>
<evidence type="ECO:0000256" key="5">
    <source>
        <dbReference type="ARBA" id="ARBA00022833"/>
    </source>
</evidence>
<dbReference type="NCBIfam" id="NF040570">
    <property type="entry name" value="guided_TnpB"/>
    <property type="match status" value="1"/>
</dbReference>
<protein>
    <submittedName>
        <fullName evidence="11">Putative transposase in snaA-snaB intergenic region</fullName>
    </submittedName>
</protein>
<comment type="similarity">
    <text evidence="1">In the C-terminal section; belongs to the transposase 35 family.</text>
</comment>
<evidence type="ECO:0000256" key="3">
    <source>
        <dbReference type="ARBA" id="ARBA00022578"/>
    </source>
</evidence>
<feature type="domain" description="Cas12f1-like TNB" evidence="9">
    <location>
        <begin position="291"/>
        <end position="359"/>
    </location>
</feature>
<evidence type="ECO:0000259" key="8">
    <source>
        <dbReference type="Pfam" id="PF01385"/>
    </source>
</evidence>
<dbReference type="NCBIfam" id="TIGR01766">
    <property type="entry name" value="IS200/IS605 family accessory protein TnpB-like domain"/>
    <property type="match status" value="1"/>
</dbReference>
<dbReference type="Proteomes" id="UP000019591">
    <property type="component" value="Plasmid EAL2_808p"/>
</dbReference>
<dbReference type="InterPro" id="IPR010095">
    <property type="entry name" value="Cas12f1-like_TNB"/>
</dbReference>
<dbReference type="AlphaFoldDB" id="W8TPF4"/>
<evidence type="ECO:0000259" key="10">
    <source>
        <dbReference type="Pfam" id="PF12323"/>
    </source>
</evidence>
<sequence>MNMGHKIRIYPTPEQEELCNKSFGCARFVYNHFLGMASESRFESYNKYNKQLTALKNELPWLKEPDKYALQSALEDLRDAFNRFFSRQNRYPKFKRKHGPKQSYRTYIVANQGKDKINYNIELSKEAIKLPKLGWVKANVHKPIDGQIKSVTVSKTGSGEFYASVCVEADSVSQIPSGNGEIGLDLGIKDFVVTSSGEKIANPKTLAKHEKRIALLQRNLSRKNKGSKNYAKNKAKLAKLHQKVANIRKDFQHKLSHRIVRDNQIIIIETLRVKNMLKNRRLSKAISDVSWSRFATMLEYKSKWHKREFHKVGAFFASSQLCHVCEHKNPDVKDLDIRVWECPKCKTVHDRDFNAAKNILKQGLKELKTA</sequence>
<dbReference type="EMBL" id="CP007453">
    <property type="protein sequence ID" value="AHM58017.1"/>
    <property type="molecule type" value="Genomic_DNA"/>
</dbReference>
<dbReference type="KEGG" id="eac:EAL2_808p05140"/>
<dbReference type="GO" id="GO:0046872">
    <property type="term" value="F:metal ion binding"/>
    <property type="evidence" value="ECO:0007669"/>
    <property type="project" value="UniProtKB-KW"/>
</dbReference>
<keyword evidence="7" id="KW-0233">DNA recombination</keyword>
<evidence type="ECO:0000259" key="9">
    <source>
        <dbReference type="Pfam" id="PF07282"/>
    </source>
</evidence>
<dbReference type="GO" id="GO:0003677">
    <property type="term" value="F:DNA binding"/>
    <property type="evidence" value="ECO:0007669"/>
    <property type="project" value="UniProtKB-KW"/>
</dbReference>
<keyword evidence="4" id="KW-0479">Metal-binding</keyword>
<keyword evidence="6" id="KW-0238">DNA-binding</keyword>
<geneLocation type="plasmid" evidence="11 12">
    <name>EAL2_808p</name>
</geneLocation>
<dbReference type="InterPro" id="IPR053522">
    <property type="entry name" value="RNA-guided_endonuclease_TnpB"/>
</dbReference>
<dbReference type="NCBIfam" id="NF038281">
    <property type="entry name" value="IS200_TnpB"/>
    <property type="match status" value="1"/>
</dbReference>
<evidence type="ECO:0000313" key="11">
    <source>
        <dbReference type="EMBL" id="AHM58017.1"/>
    </source>
</evidence>
<keyword evidence="5" id="KW-0862">Zinc</keyword>
<dbReference type="eggNOG" id="COG0675">
    <property type="taxonomic scope" value="Bacteria"/>
</dbReference>
<dbReference type="PATRIC" id="fig|1286171.3.peg.2696"/>
<comment type="similarity">
    <text evidence="2">In the N-terminal section; belongs to the transposase 2 family.</text>
</comment>
<organism evidence="11 12">
    <name type="scientific">Peptoclostridium acidaminophilum DSM 3953</name>
    <dbReference type="NCBI Taxonomy" id="1286171"/>
    <lineage>
        <taxon>Bacteria</taxon>
        <taxon>Bacillati</taxon>
        <taxon>Bacillota</taxon>
        <taxon>Clostridia</taxon>
        <taxon>Peptostreptococcales</taxon>
        <taxon>Peptoclostridiaceae</taxon>
        <taxon>Peptoclostridium</taxon>
    </lineage>
</organism>
<dbReference type="Pfam" id="PF01385">
    <property type="entry name" value="OrfB_IS605"/>
    <property type="match status" value="1"/>
</dbReference>
<dbReference type="OrthoDB" id="1756622at2"/>
<gene>
    <name evidence="11" type="ORF">EAL2_808p05140</name>
</gene>
<dbReference type="InterPro" id="IPR051399">
    <property type="entry name" value="RNA-guided_DNA_endo/Transpos"/>
</dbReference>
<dbReference type="GO" id="GO:0006310">
    <property type="term" value="P:DNA recombination"/>
    <property type="evidence" value="ECO:0007669"/>
    <property type="project" value="UniProtKB-KW"/>
</dbReference>
<evidence type="ECO:0000256" key="6">
    <source>
        <dbReference type="ARBA" id="ARBA00023125"/>
    </source>
</evidence>
<feature type="domain" description="Transposase putative helix-turn-helix" evidence="10">
    <location>
        <begin position="1"/>
        <end position="39"/>
    </location>
</feature>
<evidence type="ECO:0000313" key="12">
    <source>
        <dbReference type="Proteomes" id="UP000019591"/>
    </source>
</evidence>
<keyword evidence="11" id="KW-0614">Plasmid</keyword>
<dbReference type="PANTHER" id="PTHR30405">
    <property type="entry name" value="TRANSPOSASE"/>
    <property type="match status" value="1"/>
</dbReference>
<dbReference type="InterPro" id="IPR021027">
    <property type="entry name" value="Transposase_put_HTH"/>
</dbReference>
<proteinExistence type="inferred from homology"/>
<keyword evidence="3" id="KW-0815">Transposition</keyword>
<feature type="domain" description="Probable transposase IS891/IS1136/IS1341" evidence="8">
    <location>
        <begin position="164"/>
        <end position="279"/>
    </location>
</feature>
<dbReference type="Pfam" id="PF07282">
    <property type="entry name" value="Cas12f1-like_TNB"/>
    <property type="match status" value="1"/>
</dbReference>
<name>W8TPF4_PEPAC</name>
<dbReference type="PANTHER" id="PTHR30405:SF25">
    <property type="entry name" value="RNA-GUIDED DNA ENDONUCLEASE INSQ-RELATED"/>
    <property type="match status" value="1"/>
</dbReference>
<evidence type="ECO:0000256" key="1">
    <source>
        <dbReference type="ARBA" id="ARBA00008761"/>
    </source>
</evidence>
<accession>W8TPF4</accession>
<keyword evidence="12" id="KW-1185">Reference proteome</keyword>
<dbReference type="GO" id="GO:0032196">
    <property type="term" value="P:transposition"/>
    <property type="evidence" value="ECO:0007669"/>
    <property type="project" value="UniProtKB-KW"/>
</dbReference>
<dbReference type="Pfam" id="PF12323">
    <property type="entry name" value="HTH_OrfB_IS605"/>
    <property type="match status" value="1"/>
</dbReference>
<dbReference type="InterPro" id="IPR001959">
    <property type="entry name" value="Transposase"/>
</dbReference>
<dbReference type="HOGENOM" id="CLU_032903_0_0_9"/>